<sequence>AKRQKMLQDQPGEAALATAPASEAAKDEADVKPLEVEDGDSEDGLVTITEKNQTVVLEGYGDVVPRHWQHRLERMIP</sequence>
<feature type="compositionally biased region" description="Basic and acidic residues" evidence="1">
    <location>
        <begin position="24"/>
        <end position="35"/>
    </location>
</feature>
<accession>A0ABP0SQ88</accession>
<evidence type="ECO:0000256" key="1">
    <source>
        <dbReference type="SAM" id="MobiDB-lite"/>
    </source>
</evidence>
<feature type="non-terminal residue" evidence="2">
    <location>
        <position position="77"/>
    </location>
</feature>
<comment type="caution">
    <text evidence="2">The sequence shown here is derived from an EMBL/GenBank/DDBJ whole genome shotgun (WGS) entry which is preliminary data.</text>
</comment>
<dbReference type="EMBL" id="CAXAMN010027998">
    <property type="protein sequence ID" value="CAK9114375.1"/>
    <property type="molecule type" value="Genomic_DNA"/>
</dbReference>
<keyword evidence="3" id="KW-1185">Reference proteome</keyword>
<feature type="compositionally biased region" description="Low complexity" evidence="1">
    <location>
        <begin position="14"/>
        <end position="23"/>
    </location>
</feature>
<evidence type="ECO:0000313" key="3">
    <source>
        <dbReference type="Proteomes" id="UP001642484"/>
    </source>
</evidence>
<dbReference type="Proteomes" id="UP001642484">
    <property type="component" value="Unassembled WGS sequence"/>
</dbReference>
<protein>
    <submittedName>
        <fullName evidence="2">Uncharacterized protein</fullName>
    </submittedName>
</protein>
<organism evidence="2 3">
    <name type="scientific">Durusdinium trenchii</name>
    <dbReference type="NCBI Taxonomy" id="1381693"/>
    <lineage>
        <taxon>Eukaryota</taxon>
        <taxon>Sar</taxon>
        <taxon>Alveolata</taxon>
        <taxon>Dinophyceae</taxon>
        <taxon>Suessiales</taxon>
        <taxon>Symbiodiniaceae</taxon>
        <taxon>Durusdinium</taxon>
    </lineage>
</organism>
<name>A0ABP0SQ88_9DINO</name>
<evidence type="ECO:0000313" key="2">
    <source>
        <dbReference type="EMBL" id="CAK9114375.1"/>
    </source>
</evidence>
<feature type="region of interest" description="Disordered" evidence="1">
    <location>
        <begin position="1"/>
        <end position="45"/>
    </location>
</feature>
<proteinExistence type="predicted"/>
<reference evidence="2 3" key="1">
    <citation type="submission" date="2024-02" db="EMBL/GenBank/DDBJ databases">
        <authorList>
            <person name="Chen Y."/>
            <person name="Shah S."/>
            <person name="Dougan E. K."/>
            <person name="Thang M."/>
            <person name="Chan C."/>
        </authorList>
    </citation>
    <scope>NUCLEOTIDE SEQUENCE [LARGE SCALE GENOMIC DNA]</scope>
</reference>
<feature type="non-terminal residue" evidence="2">
    <location>
        <position position="1"/>
    </location>
</feature>
<gene>
    <name evidence="2" type="ORF">CCMP2556_LOCUS52882</name>
</gene>